<organism evidence="1 2">
    <name type="scientific">Helicobacter pylori NQ4044</name>
    <dbReference type="NCBI Taxonomy" id="992028"/>
    <lineage>
        <taxon>Bacteria</taxon>
        <taxon>Pseudomonadati</taxon>
        <taxon>Campylobacterota</taxon>
        <taxon>Epsilonproteobacteria</taxon>
        <taxon>Campylobacterales</taxon>
        <taxon>Helicobacteraceae</taxon>
        <taxon>Helicobacter</taxon>
    </lineage>
</organism>
<dbReference type="PATRIC" id="fig|992028.3.peg.1580"/>
<protein>
    <submittedName>
        <fullName evidence="1">Uncharacterized protein</fullName>
    </submittedName>
</protein>
<dbReference type="EMBL" id="AKNW01000016">
    <property type="protein sequence ID" value="EJB33080.1"/>
    <property type="molecule type" value="Genomic_DNA"/>
</dbReference>
<dbReference type="AlphaFoldDB" id="J0J564"/>
<dbReference type="Proteomes" id="UP000003026">
    <property type="component" value="Unassembled WGS sequence"/>
</dbReference>
<gene>
    <name evidence="1" type="ORF">HPNQ4044_1633</name>
</gene>
<reference evidence="1 2" key="1">
    <citation type="submission" date="2012-04" db="EMBL/GenBank/DDBJ databases">
        <title>Genome sequence of Helicobacter pylori NQ4044.</title>
        <authorList>
            <person name="Blanchard T.G."/>
            <person name="Czinn S.J."/>
            <person name="McCracken C."/>
            <person name="Abolude K."/>
            <person name="Maroo A."/>
            <person name="Santana-Cruz I."/>
            <person name="Tallon L.J."/>
            <person name="Ficke F.W.F."/>
        </authorList>
    </citation>
    <scope>NUCLEOTIDE SEQUENCE [LARGE SCALE GENOMIC DNA]</scope>
    <source>
        <strain evidence="1 2">NQ4044</strain>
    </source>
</reference>
<proteinExistence type="predicted"/>
<name>J0J564_HELPX</name>
<sequence length="38" mass="4628">MSGVCVKRFFKSHGTMHRCFCKYKRAVFLWYNSGYFLE</sequence>
<evidence type="ECO:0000313" key="1">
    <source>
        <dbReference type="EMBL" id="EJB33080.1"/>
    </source>
</evidence>
<comment type="caution">
    <text evidence="1">The sequence shown here is derived from an EMBL/GenBank/DDBJ whole genome shotgun (WGS) entry which is preliminary data.</text>
</comment>
<accession>J0J564</accession>
<evidence type="ECO:0000313" key="2">
    <source>
        <dbReference type="Proteomes" id="UP000003026"/>
    </source>
</evidence>